<gene>
    <name evidence="2" type="ORF">H0H81_002457</name>
</gene>
<protein>
    <submittedName>
        <fullName evidence="2">Uncharacterized protein</fullName>
    </submittedName>
</protein>
<accession>A0A9P7GTY9</accession>
<keyword evidence="3" id="KW-1185">Reference proteome</keyword>
<dbReference type="Proteomes" id="UP000717328">
    <property type="component" value="Unassembled WGS sequence"/>
</dbReference>
<keyword evidence="1" id="KW-0472">Membrane</keyword>
<comment type="caution">
    <text evidence="2">The sequence shown here is derived from an EMBL/GenBank/DDBJ whole genome shotgun (WGS) entry which is preliminary data.</text>
</comment>
<name>A0A9P7GTY9_9AGAR</name>
<evidence type="ECO:0000313" key="3">
    <source>
        <dbReference type="Proteomes" id="UP000717328"/>
    </source>
</evidence>
<dbReference type="EMBL" id="JABCKI010000077">
    <property type="protein sequence ID" value="KAG5653077.1"/>
    <property type="molecule type" value="Genomic_DNA"/>
</dbReference>
<feature type="transmembrane region" description="Helical" evidence="1">
    <location>
        <begin position="12"/>
        <end position="35"/>
    </location>
</feature>
<dbReference type="OrthoDB" id="2575000at2759"/>
<sequence>MIAGLSKPVTLYVSPILALTAILLSVFTFLSPVIMLHDRVALLTVTPSTSLIEQSGGKVDGPSLFLGLLVTNKASVNCTSPALSPAYNLNVLPTNAPSTLLSTPPASTPVFVAVALGFSMSFFFTFTLISFRHKVGDRLGSALEKPLIQTVSAWIGFLGFFMGEETSMFISRTLRSCLNEGVTSFLMARIWFGKAVRDFNDSIVNGGAQAPKLVATLGNAFTS</sequence>
<reference evidence="2" key="1">
    <citation type="submission" date="2021-02" db="EMBL/GenBank/DDBJ databases">
        <authorList>
            <person name="Nieuwenhuis M."/>
            <person name="Van De Peppel L.J.J."/>
        </authorList>
    </citation>
    <scope>NUCLEOTIDE SEQUENCE</scope>
    <source>
        <strain evidence="2">D49</strain>
    </source>
</reference>
<dbReference type="AlphaFoldDB" id="A0A9P7GTY9"/>
<organism evidence="2 3">
    <name type="scientific">Sphagnurus paluster</name>
    <dbReference type="NCBI Taxonomy" id="117069"/>
    <lineage>
        <taxon>Eukaryota</taxon>
        <taxon>Fungi</taxon>
        <taxon>Dikarya</taxon>
        <taxon>Basidiomycota</taxon>
        <taxon>Agaricomycotina</taxon>
        <taxon>Agaricomycetes</taxon>
        <taxon>Agaricomycetidae</taxon>
        <taxon>Agaricales</taxon>
        <taxon>Tricholomatineae</taxon>
        <taxon>Lyophyllaceae</taxon>
        <taxon>Sphagnurus</taxon>
    </lineage>
</organism>
<keyword evidence="1" id="KW-1133">Transmembrane helix</keyword>
<evidence type="ECO:0000256" key="1">
    <source>
        <dbReference type="SAM" id="Phobius"/>
    </source>
</evidence>
<evidence type="ECO:0000313" key="2">
    <source>
        <dbReference type="EMBL" id="KAG5653077.1"/>
    </source>
</evidence>
<reference evidence="2" key="2">
    <citation type="submission" date="2021-10" db="EMBL/GenBank/DDBJ databases">
        <title>Phylogenomics reveals ancestral predisposition of the termite-cultivated fungus Termitomyces towards a domesticated lifestyle.</title>
        <authorList>
            <person name="Auxier B."/>
            <person name="Grum-Grzhimaylo A."/>
            <person name="Cardenas M.E."/>
            <person name="Lodge J.D."/>
            <person name="Laessoe T."/>
            <person name="Pedersen O."/>
            <person name="Smith M.E."/>
            <person name="Kuyper T.W."/>
            <person name="Franco-Molano E.A."/>
            <person name="Baroni T.J."/>
            <person name="Aanen D.K."/>
        </authorList>
    </citation>
    <scope>NUCLEOTIDE SEQUENCE</scope>
    <source>
        <strain evidence="2">D49</strain>
    </source>
</reference>
<proteinExistence type="predicted"/>
<feature type="transmembrane region" description="Helical" evidence="1">
    <location>
        <begin position="110"/>
        <end position="131"/>
    </location>
</feature>
<keyword evidence="1" id="KW-0812">Transmembrane</keyword>